<reference evidence="2" key="2">
    <citation type="submission" date="2020-09" db="EMBL/GenBank/DDBJ databases">
        <authorList>
            <person name="Sun Q."/>
            <person name="Ohkuma M."/>
        </authorList>
    </citation>
    <scope>NUCLEOTIDE SEQUENCE</scope>
    <source>
        <strain evidence="2">JCM 4369</strain>
    </source>
</reference>
<keyword evidence="3" id="KW-1185">Reference proteome</keyword>
<gene>
    <name evidence="2" type="ORF">GCM10010260_37420</name>
</gene>
<dbReference type="Pfam" id="PF00501">
    <property type="entry name" value="AMP-binding"/>
    <property type="match status" value="1"/>
</dbReference>
<dbReference type="Proteomes" id="UP000618795">
    <property type="component" value="Unassembled WGS sequence"/>
</dbReference>
<evidence type="ECO:0000313" key="2">
    <source>
        <dbReference type="EMBL" id="GGU97904.1"/>
    </source>
</evidence>
<dbReference type="EMBL" id="BMTD01000007">
    <property type="protein sequence ID" value="GGU97904.1"/>
    <property type="molecule type" value="Genomic_DNA"/>
</dbReference>
<feature type="domain" description="AMP-dependent synthetase/ligase" evidence="1">
    <location>
        <begin position="57"/>
        <end position="217"/>
    </location>
</feature>
<accession>A0A918MC97</accession>
<sequence length="396" mass="42621">MIGQIPTDHLLAHARKLSGAGGPAVPVTAREVTDLAVSGPAEIYAQTRLAARGAGSVLMSSGGTTGTPKLTHVPHGMALERLLEFWRPLRPGDTLLNLFNAGRMWGSHYYMQTLAEKCRCTVVPSGPYEPDEVGRWLPLFEEVGVDALAGTPTGLADFARGVLDAGRTLPVRTIVWMAEPWTGNKRELVREAFPEAGLWGNYGSVETWVMAANQPGCDETVLHLLPDQIMEPDEGGALLSRIGDGWTIPVVRYRLGDRVAPAVCRCGRPDGLTVLGRADDSVTLRSALFKVSELIDVVRGEPGVVEAQLRLTRSADSARAASALTLDFTGTAGPDAVCARLTGEFYHLAAVARQYPGSLRARRVSRLARIERTNKVPAMLWQDHDEQRDGDGGSAA</sequence>
<name>A0A918MC97_9ACTN</name>
<dbReference type="SUPFAM" id="SSF56801">
    <property type="entry name" value="Acetyl-CoA synthetase-like"/>
    <property type="match status" value="1"/>
</dbReference>
<dbReference type="AlphaFoldDB" id="A0A918MC97"/>
<organism evidence="2 3">
    <name type="scientific">Streptomyces filipinensis</name>
    <dbReference type="NCBI Taxonomy" id="66887"/>
    <lineage>
        <taxon>Bacteria</taxon>
        <taxon>Bacillati</taxon>
        <taxon>Actinomycetota</taxon>
        <taxon>Actinomycetes</taxon>
        <taxon>Kitasatosporales</taxon>
        <taxon>Streptomycetaceae</taxon>
        <taxon>Streptomyces</taxon>
    </lineage>
</organism>
<comment type="caution">
    <text evidence="2">The sequence shown here is derived from an EMBL/GenBank/DDBJ whole genome shotgun (WGS) entry which is preliminary data.</text>
</comment>
<dbReference type="RefSeq" id="WP_191874614.1">
    <property type="nucleotide sequence ID" value="NZ_BMTD01000007.1"/>
</dbReference>
<evidence type="ECO:0000259" key="1">
    <source>
        <dbReference type="Pfam" id="PF00501"/>
    </source>
</evidence>
<dbReference type="InterPro" id="IPR042099">
    <property type="entry name" value="ANL_N_sf"/>
</dbReference>
<reference evidence="2" key="1">
    <citation type="journal article" date="2014" name="Int. J. Syst. Evol. Microbiol.">
        <title>Complete genome sequence of Corynebacterium casei LMG S-19264T (=DSM 44701T), isolated from a smear-ripened cheese.</title>
        <authorList>
            <consortium name="US DOE Joint Genome Institute (JGI-PGF)"/>
            <person name="Walter F."/>
            <person name="Albersmeier A."/>
            <person name="Kalinowski J."/>
            <person name="Ruckert C."/>
        </authorList>
    </citation>
    <scope>NUCLEOTIDE SEQUENCE</scope>
    <source>
        <strain evidence="2">JCM 4369</strain>
    </source>
</reference>
<proteinExistence type="predicted"/>
<dbReference type="InterPro" id="IPR000873">
    <property type="entry name" value="AMP-dep_synth/lig_dom"/>
</dbReference>
<dbReference type="PANTHER" id="PTHR43845:SF1">
    <property type="entry name" value="BLR5969 PROTEIN"/>
    <property type="match status" value="1"/>
</dbReference>
<dbReference type="PANTHER" id="PTHR43845">
    <property type="entry name" value="BLR5969 PROTEIN"/>
    <property type="match status" value="1"/>
</dbReference>
<dbReference type="Gene3D" id="3.40.50.12780">
    <property type="entry name" value="N-terminal domain of ligase-like"/>
    <property type="match status" value="1"/>
</dbReference>
<evidence type="ECO:0000313" key="3">
    <source>
        <dbReference type="Proteomes" id="UP000618795"/>
    </source>
</evidence>
<protein>
    <recommendedName>
        <fullName evidence="1">AMP-dependent synthetase/ligase domain-containing protein</fullName>
    </recommendedName>
</protein>